<reference evidence="2" key="1">
    <citation type="journal article" date="2020" name="Nature">
        <title>Giant virus diversity and host interactions through global metagenomics.</title>
        <authorList>
            <person name="Schulz F."/>
            <person name="Roux S."/>
            <person name="Paez-Espino D."/>
            <person name="Jungbluth S."/>
            <person name="Walsh D.A."/>
            <person name="Denef V.J."/>
            <person name="McMahon K.D."/>
            <person name="Konstantinidis K.T."/>
            <person name="Eloe-Fadrosh E.A."/>
            <person name="Kyrpides N.C."/>
            <person name="Woyke T."/>
        </authorList>
    </citation>
    <scope>NUCLEOTIDE SEQUENCE</scope>
    <source>
        <strain evidence="2">GVMAG-M-3300024261-8</strain>
    </source>
</reference>
<dbReference type="EMBL" id="MN740244">
    <property type="protein sequence ID" value="QHT95648.1"/>
    <property type="molecule type" value="Genomic_DNA"/>
</dbReference>
<sequence>MPYGEHTKAINRGIRNGDAGELKNNQAVRNYAYDKYREMGLNDQQAQAHMDRKDAGHIKARNHGGQNVASNYMWEDRHDNRAHGDVTIAKAEMKRAGR</sequence>
<evidence type="ECO:0000256" key="1">
    <source>
        <dbReference type="SAM" id="MobiDB-lite"/>
    </source>
</evidence>
<protein>
    <submittedName>
        <fullName evidence="2">Uncharacterized protein</fullName>
    </submittedName>
</protein>
<dbReference type="AlphaFoldDB" id="A0A6C0IR09"/>
<evidence type="ECO:0000313" key="2">
    <source>
        <dbReference type="EMBL" id="QHT95648.1"/>
    </source>
</evidence>
<organism evidence="2">
    <name type="scientific">viral metagenome</name>
    <dbReference type="NCBI Taxonomy" id="1070528"/>
    <lineage>
        <taxon>unclassified sequences</taxon>
        <taxon>metagenomes</taxon>
        <taxon>organismal metagenomes</taxon>
    </lineage>
</organism>
<accession>A0A6C0IR09</accession>
<name>A0A6C0IR09_9ZZZZ</name>
<feature type="region of interest" description="Disordered" evidence="1">
    <location>
        <begin position="44"/>
        <end position="64"/>
    </location>
</feature>
<proteinExistence type="predicted"/>